<accession>A0A6J7A832</accession>
<dbReference type="EMBL" id="CAFBOL010000124">
    <property type="protein sequence ID" value="CAB5014442.1"/>
    <property type="molecule type" value="Genomic_DNA"/>
</dbReference>
<dbReference type="FunFam" id="3.20.20.140:FF:000019">
    <property type="entry name" value="Cytosine deaminase"/>
    <property type="match status" value="1"/>
</dbReference>
<keyword evidence="1" id="KW-0479">Metal-binding</keyword>
<dbReference type="CDD" id="cd01293">
    <property type="entry name" value="Bact_CD"/>
    <property type="match status" value="1"/>
</dbReference>
<dbReference type="InterPro" id="IPR011059">
    <property type="entry name" value="Metal-dep_hydrolase_composite"/>
</dbReference>
<evidence type="ECO:0000313" key="4">
    <source>
        <dbReference type="EMBL" id="CAB4365622.1"/>
    </source>
</evidence>
<dbReference type="AlphaFoldDB" id="A0A6J7A832"/>
<name>A0A6J7A832_9ZZZZ</name>
<evidence type="ECO:0000259" key="3">
    <source>
        <dbReference type="Pfam" id="PF07969"/>
    </source>
</evidence>
<sequence length="405" mass="42241">MVTERAEPAPRPLSITNALLTDGRTVTVRLADGLVHAIDAPTQPGDDVLDADGRLLLPAMAEAHAHLDKAFLAETVPNPTGDLMGAILAIDAARDRITLADTEERAERAARLIAANGATAIRTHADIITANGFTSLTALLAVRDRLRDLVHIEVIALSGWPSVGPAAAEQQALLREAVAMGVDGIGGCPHLEDDPAAANDLFLTIAAESGLPVDLHTDETLVPERFALEDLADRVLATGFPHRVAASHCVSLGMQPEAVQRRVAEKVAAAGISVIALPSSNLFLQGRDQQHAMPRALTAIRALREAGVNLAAGADNLQDPFNPVGRGDCLETASLMVMAGHQLPAQAYHSVSAAVRRLMGLPAAAVSPGATADLVLIPAASVREAIALAPAGRIVIRGGRRVDGW</sequence>
<evidence type="ECO:0000313" key="6">
    <source>
        <dbReference type="EMBL" id="CAB4829003.1"/>
    </source>
</evidence>
<dbReference type="InterPro" id="IPR013108">
    <property type="entry name" value="Amidohydro_3"/>
</dbReference>
<dbReference type="EMBL" id="CAFBIY010000337">
    <property type="protein sequence ID" value="CAB4853777.1"/>
    <property type="molecule type" value="Genomic_DNA"/>
</dbReference>
<dbReference type="Gene3D" id="2.30.40.10">
    <property type="entry name" value="Urease, subunit C, domain 1"/>
    <property type="match status" value="1"/>
</dbReference>
<evidence type="ECO:0000313" key="7">
    <source>
        <dbReference type="EMBL" id="CAB4853777.1"/>
    </source>
</evidence>
<dbReference type="PANTHER" id="PTHR32027:SF9">
    <property type="entry name" value="BLL3847 PROTEIN"/>
    <property type="match status" value="1"/>
</dbReference>
<dbReference type="EMBL" id="CAFAAV010000162">
    <property type="protein sequence ID" value="CAB4829003.1"/>
    <property type="molecule type" value="Genomic_DNA"/>
</dbReference>
<dbReference type="EMBL" id="CAEZYF010000005">
    <property type="protein sequence ID" value="CAB4716416.1"/>
    <property type="molecule type" value="Genomic_DNA"/>
</dbReference>
<dbReference type="SUPFAM" id="SSF51338">
    <property type="entry name" value="Composite domain of metallo-dependent hydrolases"/>
    <property type="match status" value="1"/>
</dbReference>
<dbReference type="SUPFAM" id="SSF51556">
    <property type="entry name" value="Metallo-dependent hydrolases"/>
    <property type="match status" value="1"/>
</dbReference>
<dbReference type="GO" id="GO:0016814">
    <property type="term" value="F:hydrolase activity, acting on carbon-nitrogen (but not peptide) bonds, in cyclic amidines"/>
    <property type="evidence" value="ECO:0007669"/>
    <property type="project" value="TreeGrafter"/>
</dbReference>
<keyword evidence="2" id="KW-0378">Hydrolase</keyword>
<dbReference type="PANTHER" id="PTHR32027">
    <property type="entry name" value="CYTOSINE DEAMINASE"/>
    <property type="match status" value="1"/>
</dbReference>
<dbReference type="Pfam" id="PF07969">
    <property type="entry name" value="Amidohydro_3"/>
    <property type="match status" value="1"/>
</dbReference>
<dbReference type="EMBL" id="CAFBMT010000007">
    <property type="protein sequence ID" value="CAB4933172.1"/>
    <property type="molecule type" value="Genomic_DNA"/>
</dbReference>
<protein>
    <submittedName>
        <fullName evidence="6">Unannotated protein</fullName>
    </submittedName>
</protein>
<dbReference type="EMBL" id="CAESGF010000038">
    <property type="protein sequence ID" value="CAB4365622.1"/>
    <property type="molecule type" value="Genomic_DNA"/>
</dbReference>
<evidence type="ECO:0000313" key="8">
    <source>
        <dbReference type="EMBL" id="CAB4933172.1"/>
    </source>
</evidence>
<dbReference type="InterPro" id="IPR032466">
    <property type="entry name" value="Metal_Hydrolase"/>
</dbReference>
<dbReference type="InterPro" id="IPR052349">
    <property type="entry name" value="Metallo-hydrolase_Enzymes"/>
</dbReference>
<organism evidence="6">
    <name type="scientific">freshwater metagenome</name>
    <dbReference type="NCBI Taxonomy" id="449393"/>
    <lineage>
        <taxon>unclassified sequences</taxon>
        <taxon>metagenomes</taxon>
        <taxon>ecological metagenomes</taxon>
    </lineage>
</organism>
<gene>
    <name evidence="5" type="ORF">UFOPK2656_01001</name>
    <name evidence="6" type="ORF">UFOPK3099_01911</name>
    <name evidence="7" type="ORF">UFOPK3267_03315</name>
    <name evidence="8" type="ORF">UFOPK3651_01623</name>
    <name evidence="9" type="ORF">UFOPK3931_02988</name>
    <name evidence="4" type="ORF">UFOPK4189_03364</name>
</gene>
<reference evidence="6" key="1">
    <citation type="submission" date="2020-05" db="EMBL/GenBank/DDBJ databases">
        <authorList>
            <person name="Chiriac C."/>
            <person name="Salcher M."/>
            <person name="Ghai R."/>
            <person name="Kavagutti S V."/>
        </authorList>
    </citation>
    <scope>NUCLEOTIDE SEQUENCE</scope>
</reference>
<evidence type="ECO:0000313" key="5">
    <source>
        <dbReference type="EMBL" id="CAB4716416.1"/>
    </source>
</evidence>
<proteinExistence type="predicted"/>
<evidence type="ECO:0000313" key="9">
    <source>
        <dbReference type="EMBL" id="CAB5014442.1"/>
    </source>
</evidence>
<evidence type="ECO:0000256" key="1">
    <source>
        <dbReference type="ARBA" id="ARBA00022723"/>
    </source>
</evidence>
<dbReference type="GO" id="GO:0046872">
    <property type="term" value="F:metal ion binding"/>
    <property type="evidence" value="ECO:0007669"/>
    <property type="project" value="UniProtKB-KW"/>
</dbReference>
<evidence type="ECO:0000256" key="2">
    <source>
        <dbReference type="ARBA" id="ARBA00022801"/>
    </source>
</evidence>
<dbReference type="Gene3D" id="3.20.20.140">
    <property type="entry name" value="Metal-dependent hydrolases"/>
    <property type="match status" value="1"/>
</dbReference>
<feature type="domain" description="Amidohydrolase 3" evidence="3">
    <location>
        <begin position="98"/>
        <end position="402"/>
    </location>
</feature>